<dbReference type="EMBL" id="GHES01043256">
    <property type="protein sequence ID" value="MPA73815.1"/>
    <property type="molecule type" value="Transcribed_RNA"/>
</dbReference>
<sequence>MQRNCYLCYLVSSGYYLQWLRTFRCNGRDVGNRGRICTCGSQHLFVLCGVWKENNQRIFYGVEQSPSELKGWLLNSLYFWIVQHSTISVDSLVEFFSDMRLM</sequence>
<gene>
    <name evidence="1" type="ORF">Din_043256</name>
</gene>
<protein>
    <submittedName>
        <fullName evidence="1">Uncharacterized protein</fullName>
    </submittedName>
</protein>
<reference evidence="1" key="1">
    <citation type="submission" date="2019-08" db="EMBL/GenBank/DDBJ databases">
        <title>Reference gene set and small RNA set construction with multiple tissues from Davidia involucrata Baill.</title>
        <authorList>
            <person name="Yang H."/>
            <person name="Zhou C."/>
            <person name="Li G."/>
            <person name="Wang J."/>
            <person name="Gao P."/>
            <person name="Wang M."/>
            <person name="Wang R."/>
            <person name="Zhao Y."/>
        </authorList>
    </citation>
    <scope>NUCLEOTIDE SEQUENCE</scope>
    <source>
        <tissue evidence="1">Mixed with DoveR01_LX</tissue>
    </source>
</reference>
<dbReference type="AlphaFoldDB" id="A0A5B7BYS3"/>
<name>A0A5B7BYS3_DAVIN</name>
<organism evidence="1">
    <name type="scientific">Davidia involucrata</name>
    <name type="common">Dove tree</name>
    <dbReference type="NCBI Taxonomy" id="16924"/>
    <lineage>
        <taxon>Eukaryota</taxon>
        <taxon>Viridiplantae</taxon>
        <taxon>Streptophyta</taxon>
        <taxon>Embryophyta</taxon>
        <taxon>Tracheophyta</taxon>
        <taxon>Spermatophyta</taxon>
        <taxon>Magnoliopsida</taxon>
        <taxon>eudicotyledons</taxon>
        <taxon>Gunneridae</taxon>
        <taxon>Pentapetalae</taxon>
        <taxon>asterids</taxon>
        <taxon>Cornales</taxon>
        <taxon>Nyssaceae</taxon>
        <taxon>Davidia</taxon>
    </lineage>
</organism>
<accession>A0A5B7BYS3</accession>
<evidence type="ECO:0000313" key="1">
    <source>
        <dbReference type="EMBL" id="MPA73815.1"/>
    </source>
</evidence>
<proteinExistence type="predicted"/>